<keyword evidence="3 6" id="KW-1133">Transmembrane helix</keyword>
<feature type="domain" description="Phosphatidic acid phosphatase type 2/haloperoxidase" evidence="7">
    <location>
        <begin position="144"/>
        <end position="283"/>
    </location>
</feature>
<gene>
    <name evidence="8" type="ORF">J3Q64DRAFT_1632564</name>
</gene>
<evidence type="ECO:0000256" key="6">
    <source>
        <dbReference type="SAM" id="Phobius"/>
    </source>
</evidence>
<keyword evidence="2 6" id="KW-0812">Transmembrane</keyword>
<feature type="region of interest" description="Disordered" evidence="5">
    <location>
        <begin position="390"/>
        <end position="436"/>
    </location>
</feature>
<proteinExistence type="predicted"/>
<comment type="subcellular location">
    <subcellularLocation>
        <location evidence="1">Membrane</location>
        <topology evidence="1">Multi-pass membrane protein</topology>
    </subcellularLocation>
</comment>
<organism evidence="8 9">
    <name type="scientific">Phycomyces blakesleeanus</name>
    <dbReference type="NCBI Taxonomy" id="4837"/>
    <lineage>
        <taxon>Eukaryota</taxon>
        <taxon>Fungi</taxon>
        <taxon>Fungi incertae sedis</taxon>
        <taxon>Mucoromycota</taxon>
        <taxon>Mucoromycotina</taxon>
        <taxon>Mucoromycetes</taxon>
        <taxon>Mucorales</taxon>
        <taxon>Phycomycetaceae</taxon>
        <taxon>Phycomyces</taxon>
    </lineage>
</organism>
<dbReference type="Gene3D" id="1.20.144.10">
    <property type="entry name" value="Phosphatidic acid phosphatase type 2/haloperoxidase"/>
    <property type="match status" value="1"/>
</dbReference>
<evidence type="ECO:0000256" key="1">
    <source>
        <dbReference type="ARBA" id="ARBA00004141"/>
    </source>
</evidence>
<accession>A0ABR3BE45</accession>
<dbReference type="Pfam" id="PF14378">
    <property type="entry name" value="PAP2_3"/>
    <property type="match status" value="1"/>
</dbReference>
<dbReference type="SUPFAM" id="SSF48317">
    <property type="entry name" value="Acid phosphatase/Vanadium-dependent haloperoxidase"/>
    <property type="match status" value="1"/>
</dbReference>
<keyword evidence="4 6" id="KW-0472">Membrane</keyword>
<feature type="transmembrane region" description="Helical" evidence="6">
    <location>
        <begin position="12"/>
        <end position="29"/>
    </location>
</feature>
<dbReference type="SMART" id="SM00014">
    <property type="entry name" value="acidPPc"/>
    <property type="match status" value="1"/>
</dbReference>
<dbReference type="InterPro" id="IPR036938">
    <property type="entry name" value="PAP2/HPO_sf"/>
</dbReference>
<feature type="transmembrane region" description="Helical" evidence="6">
    <location>
        <begin position="232"/>
        <end position="252"/>
    </location>
</feature>
<feature type="transmembrane region" description="Helical" evidence="6">
    <location>
        <begin position="119"/>
        <end position="140"/>
    </location>
</feature>
<dbReference type="PANTHER" id="PTHR31310">
    <property type="match status" value="1"/>
</dbReference>
<evidence type="ECO:0000256" key="5">
    <source>
        <dbReference type="SAM" id="MobiDB-lite"/>
    </source>
</evidence>
<keyword evidence="9" id="KW-1185">Reference proteome</keyword>
<feature type="transmembrane region" description="Helical" evidence="6">
    <location>
        <begin position="35"/>
        <end position="53"/>
    </location>
</feature>
<dbReference type="CDD" id="cd03386">
    <property type="entry name" value="PAP2_Aur1_like"/>
    <property type="match status" value="1"/>
</dbReference>
<dbReference type="PANTHER" id="PTHR31310:SF11">
    <property type="entry name" value="INOSITOL PHOSPHORYLCERAMIDE SYNTHASE CATALYTIC SUBUNIT AUR1"/>
    <property type="match status" value="1"/>
</dbReference>
<reference evidence="8 9" key="1">
    <citation type="submission" date="2024-04" db="EMBL/GenBank/DDBJ databases">
        <title>Symmetric and asymmetric DNA N6-adenine methylation regulates different biological responses in Mucorales.</title>
        <authorList>
            <consortium name="Lawrence Berkeley National Laboratory"/>
            <person name="Lax C."/>
            <person name="Mondo S.J."/>
            <person name="Osorio-Concepcion M."/>
            <person name="Muszewska A."/>
            <person name="Corrochano-Luque M."/>
            <person name="Gutierrez G."/>
            <person name="Riley R."/>
            <person name="Lipzen A."/>
            <person name="Guo J."/>
            <person name="Hundley H."/>
            <person name="Amirebrahimi M."/>
            <person name="Ng V."/>
            <person name="Lorenzo-Gutierrez D."/>
            <person name="Binder U."/>
            <person name="Yang J."/>
            <person name="Song Y."/>
            <person name="Canovas D."/>
            <person name="Navarro E."/>
            <person name="Freitag M."/>
            <person name="Gabaldon T."/>
            <person name="Grigoriev I.V."/>
            <person name="Corrochano L.M."/>
            <person name="Nicolas F.E."/>
            <person name="Garre V."/>
        </authorList>
    </citation>
    <scope>NUCLEOTIDE SEQUENCE [LARGE SCALE GENOMIC DNA]</scope>
    <source>
        <strain evidence="8 9">L51</strain>
    </source>
</reference>
<dbReference type="Proteomes" id="UP001448207">
    <property type="component" value="Unassembled WGS sequence"/>
</dbReference>
<feature type="transmembrane region" description="Helical" evidence="6">
    <location>
        <begin position="60"/>
        <end position="78"/>
    </location>
</feature>
<evidence type="ECO:0000256" key="4">
    <source>
        <dbReference type="ARBA" id="ARBA00023136"/>
    </source>
</evidence>
<comment type="caution">
    <text evidence="8">The sequence shown here is derived from an EMBL/GenBank/DDBJ whole genome shotgun (WGS) entry which is preliminary data.</text>
</comment>
<dbReference type="InterPro" id="IPR026841">
    <property type="entry name" value="Aur1/Ipt1"/>
</dbReference>
<dbReference type="InterPro" id="IPR000326">
    <property type="entry name" value="PAP2/HPO"/>
</dbReference>
<evidence type="ECO:0000256" key="2">
    <source>
        <dbReference type="ARBA" id="ARBA00022692"/>
    </source>
</evidence>
<evidence type="ECO:0000259" key="7">
    <source>
        <dbReference type="SMART" id="SM00014"/>
    </source>
</evidence>
<evidence type="ECO:0000313" key="8">
    <source>
        <dbReference type="EMBL" id="KAL0096617.1"/>
    </source>
</evidence>
<protein>
    <recommendedName>
        <fullName evidence="7">Phosphatidic acid phosphatase type 2/haloperoxidase domain-containing protein</fullName>
    </recommendedName>
</protein>
<feature type="compositionally biased region" description="Low complexity" evidence="5">
    <location>
        <begin position="401"/>
        <end position="430"/>
    </location>
</feature>
<evidence type="ECO:0000256" key="3">
    <source>
        <dbReference type="ARBA" id="ARBA00022989"/>
    </source>
</evidence>
<dbReference type="EMBL" id="JBCLYO010000001">
    <property type="protein sequence ID" value="KAL0096617.1"/>
    <property type="molecule type" value="Genomic_DNA"/>
</dbReference>
<name>A0ABR3BE45_PHYBL</name>
<feature type="transmembrane region" description="Helical" evidence="6">
    <location>
        <begin position="264"/>
        <end position="286"/>
    </location>
</feature>
<evidence type="ECO:0000313" key="9">
    <source>
        <dbReference type="Proteomes" id="UP001448207"/>
    </source>
</evidence>
<dbReference type="InterPro" id="IPR052185">
    <property type="entry name" value="IPC_Synthase-Related"/>
</dbReference>
<sequence>MQSIRRHWTWSSWRYPLIITILALDIAIIQAPPLAVRIILACLFMTSLTIPYVRRFVLPALPIFTWLITFYACQFIPLDYRPKHIFVNILPTLERILYGANLSEIISKHTHWTLDLLAWLPYGVIHFAFPFVLSLLLFVFGPPSCLKVFGSAFGFMNLAGVLTQLCFPNASPWYENIYGSSPADYSIKGEAGGLSRIDDILGLQLYGSTFGNSPLVFGAFPSLHSGCATIEMLFLFYLCPKLWPVCIAYTMWMWWATMYLTHHYMIDLVGGSIYALIAFCIARPYLPSIQPNARTRLAYYGIEKLSLSAFVRSIEYMGNPADSEAFRLKRQDDEESRLMKRQEEYNQQQQVLKSAVIDMDGELQDIFVLPLDTPVTDRVPLRLRRLDYGLPTDEKDDGLASPVPTLCSSTSTPTCSEPSSPTVSQSSIPPMHYFAK</sequence>